<feature type="transmembrane region" description="Helical" evidence="2">
    <location>
        <begin position="21"/>
        <end position="41"/>
    </location>
</feature>
<feature type="domain" description="Outer membrane protein beta-barrel" evidence="3">
    <location>
        <begin position="34"/>
        <end position="204"/>
    </location>
</feature>
<evidence type="ECO:0000313" key="5">
    <source>
        <dbReference type="Proteomes" id="UP000220828"/>
    </source>
</evidence>
<evidence type="ECO:0000256" key="1">
    <source>
        <dbReference type="ARBA" id="ARBA00022729"/>
    </source>
</evidence>
<dbReference type="SUPFAM" id="SSF56925">
    <property type="entry name" value="OMPA-like"/>
    <property type="match status" value="1"/>
</dbReference>
<proteinExistence type="predicted"/>
<dbReference type="Proteomes" id="UP000220828">
    <property type="component" value="Unassembled WGS sequence"/>
</dbReference>
<organism evidence="4 5">
    <name type="scientific">Flavobacterium branchiophilum</name>
    <dbReference type="NCBI Taxonomy" id="55197"/>
    <lineage>
        <taxon>Bacteria</taxon>
        <taxon>Pseudomonadati</taxon>
        <taxon>Bacteroidota</taxon>
        <taxon>Flavobacteriia</taxon>
        <taxon>Flavobacteriales</taxon>
        <taxon>Flavobacteriaceae</taxon>
        <taxon>Flavobacterium</taxon>
    </lineage>
</organism>
<dbReference type="InterPro" id="IPR011250">
    <property type="entry name" value="OMP/PagP_B-barrel"/>
</dbReference>
<dbReference type="AlphaFoldDB" id="A0A2H3KDL2"/>
<dbReference type="EMBL" id="PCMW01000038">
    <property type="protein sequence ID" value="PDS24702.1"/>
    <property type="molecule type" value="Genomic_DNA"/>
</dbReference>
<gene>
    <name evidence="4" type="ORF">B0A77_07135</name>
</gene>
<protein>
    <recommendedName>
        <fullName evidence="3">Outer membrane protein beta-barrel domain-containing protein</fullName>
    </recommendedName>
</protein>
<dbReference type="RefSeq" id="WP_097554010.1">
    <property type="nucleotide sequence ID" value="NZ_PCMW01000038.1"/>
</dbReference>
<sequence length="242" mass="27686">MKSKTTASTCVSIAKRLQQKCFANNGLIWFHIVLLCCSLFSTAQNKKTVINPKGQWYFGIEMGRNRILSNDFNSSATTFVGIAAEYYFDKYWSIQSKIQWYKTEVAFADRSTFLSNGTTPYQSMYFNGRVLSVPIIGKWEFKIKKNFRGLLFLGAAYNFETQSDYDIPSDVNPDLSHFPKQYISGNMGWGLTYALSKKASVYFSEGFNFGGYKGREDRFLSNSKRIASNNLSVIGIKYHFKH</sequence>
<keyword evidence="2" id="KW-0812">Transmembrane</keyword>
<evidence type="ECO:0000256" key="2">
    <source>
        <dbReference type="SAM" id="Phobius"/>
    </source>
</evidence>
<dbReference type="Gene3D" id="2.40.160.20">
    <property type="match status" value="1"/>
</dbReference>
<evidence type="ECO:0000313" key="4">
    <source>
        <dbReference type="EMBL" id="PDS24702.1"/>
    </source>
</evidence>
<accession>A0A2H3KDL2</accession>
<dbReference type="InterPro" id="IPR027385">
    <property type="entry name" value="Beta-barrel_OMP"/>
</dbReference>
<keyword evidence="1" id="KW-0732">Signal</keyword>
<keyword evidence="2" id="KW-1133">Transmembrane helix</keyword>
<dbReference type="Pfam" id="PF13505">
    <property type="entry name" value="OMP_b-brl"/>
    <property type="match status" value="1"/>
</dbReference>
<name>A0A2H3KDL2_9FLAO</name>
<dbReference type="OrthoDB" id="1331290at2"/>
<reference evidence="4 5" key="1">
    <citation type="submission" date="2017-09" db="EMBL/GenBank/DDBJ databases">
        <title>Whole genomes of Flavobacteriaceae.</title>
        <authorList>
            <person name="Stine C."/>
            <person name="Li C."/>
            <person name="Tadesse D."/>
        </authorList>
    </citation>
    <scope>NUCLEOTIDE SEQUENCE [LARGE SCALE GENOMIC DNA]</scope>
    <source>
        <strain evidence="4 5">ATCC 35036</strain>
    </source>
</reference>
<comment type="caution">
    <text evidence="4">The sequence shown here is derived from an EMBL/GenBank/DDBJ whole genome shotgun (WGS) entry which is preliminary data.</text>
</comment>
<keyword evidence="2" id="KW-0472">Membrane</keyword>
<evidence type="ECO:0000259" key="3">
    <source>
        <dbReference type="Pfam" id="PF13505"/>
    </source>
</evidence>